<proteinExistence type="predicted"/>
<name>A0ABQ9GY48_9NEOP</name>
<sequence>MRRAADTGSYIASRRRGWTLCRGAARPPADSMPILMIITSHQCEMGLIPGEAIPGFSHVRIVPDEAAVDKFKITGRRATQWRGRRSVQWLGVTVQLGARSYTFVGAEAIVTVSLEVAPGLTFSNSCNNTYNTYLPTSRGAVGWCALDMECGRLWVRIPDKELSTCTSRENALAYQRRGSMSLANQRPDMNSQKLAGQAASLPQHDISNNNWDSGGSVDRALASHHGDLDSIPGGFTPVFSHVGIVLDDAACQRVFSGYSRSPVIAFQRHSILGPHFMSYPRMTGTYGSQLESTNAGIKGRRKREIPEKIHRPAASSDTISTCENPDSSLSPLAALPGLRIPGGHAFLVQAGRPLLVHEHSLQPRLKVVPGSQLSSLPANTTSSPPSHIFNTLPSLP</sequence>
<organism evidence="2 3">
    <name type="scientific">Dryococelus australis</name>
    <dbReference type="NCBI Taxonomy" id="614101"/>
    <lineage>
        <taxon>Eukaryota</taxon>
        <taxon>Metazoa</taxon>
        <taxon>Ecdysozoa</taxon>
        <taxon>Arthropoda</taxon>
        <taxon>Hexapoda</taxon>
        <taxon>Insecta</taxon>
        <taxon>Pterygota</taxon>
        <taxon>Neoptera</taxon>
        <taxon>Polyneoptera</taxon>
        <taxon>Phasmatodea</taxon>
        <taxon>Verophasmatodea</taxon>
        <taxon>Anareolatae</taxon>
        <taxon>Phasmatidae</taxon>
        <taxon>Eurycanthinae</taxon>
        <taxon>Dryococelus</taxon>
    </lineage>
</organism>
<evidence type="ECO:0000313" key="2">
    <source>
        <dbReference type="EMBL" id="KAJ8876940.1"/>
    </source>
</evidence>
<evidence type="ECO:0000313" key="3">
    <source>
        <dbReference type="Proteomes" id="UP001159363"/>
    </source>
</evidence>
<accession>A0ABQ9GY48</accession>
<evidence type="ECO:0000256" key="1">
    <source>
        <dbReference type="SAM" id="MobiDB-lite"/>
    </source>
</evidence>
<reference evidence="2 3" key="1">
    <citation type="submission" date="2023-02" db="EMBL/GenBank/DDBJ databases">
        <title>LHISI_Scaffold_Assembly.</title>
        <authorList>
            <person name="Stuart O.P."/>
            <person name="Cleave R."/>
            <person name="Magrath M.J.L."/>
            <person name="Mikheyev A.S."/>
        </authorList>
    </citation>
    <scope>NUCLEOTIDE SEQUENCE [LARGE SCALE GENOMIC DNA]</scope>
    <source>
        <strain evidence="2">Daus_M_001</strain>
        <tissue evidence="2">Leg muscle</tissue>
    </source>
</reference>
<dbReference type="EMBL" id="JARBHB010000008">
    <property type="protein sequence ID" value="KAJ8876940.1"/>
    <property type="molecule type" value="Genomic_DNA"/>
</dbReference>
<keyword evidence="3" id="KW-1185">Reference proteome</keyword>
<dbReference type="Proteomes" id="UP001159363">
    <property type="component" value="Chromosome 7"/>
</dbReference>
<feature type="region of interest" description="Disordered" evidence="1">
    <location>
        <begin position="372"/>
        <end position="396"/>
    </location>
</feature>
<gene>
    <name evidence="2" type="ORF">PR048_021390</name>
</gene>
<protein>
    <submittedName>
        <fullName evidence="2">Uncharacterized protein</fullName>
    </submittedName>
</protein>
<comment type="caution">
    <text evidence="2">The sequence shown here is derived from an EMBL/GenBank/DDBJ whole genome shotgun (WGS) entry which is preliminary data.</text>
</comment>